<sequence>MRLENWFISNPDTSQQEVLKVPINQNLIVKGVAGSGKTNMAIYRANQASDNSFVIVVYTVALKKMVRYGLSELGLDKDRVVHEWSWIHRGIEISGDVFCMKGNNNYGFDSSLLILKTLDEVRFFVSRDEYNSIIQNGHLLDYDVRTVQNPLEVSIDFDDWVENKFFYTFHRGNNSNTYYKKRYPPRWFKQVHLQNFQFNPTDAKFVFIPSGFLFKEKGIVNYLIIDEGQDFSVSDYQQSFISQAQKSITIFGDTNQQLYKQRGTSVDNIVNAFKYRLLNLNYNYRVPKTVARVAQTIPNPHLDLLTNNRKNNGNSDFPSFPKPIIKKCNSSDEELQYIINRINTENLDDVVILLPNNDIIEKVHKVFTDKGIGTQVRYTVDLPDNKMAGIYPTFKSVDSLDFTNHDLPCILTFHSAKGTEFDNVFIPFADDDDRIDCNAFYVAVTRSSSRVFITYSRRLTSLLNDVNDNDVIRQ</sequence>
<dbReference type="SUPFAM" id="SSF52540">
    <property type="entry name" value="P-loop containing nucleoside triphosphate hydrolases"/>
    <property type="match status" value="1"/>
</dbReference>
<proteinExistence type="predicted"/>
<reference evidence="2" key="1">
    <citation type="submission" date="2019-03" db="EMBL/GenBank/DDBJ databases">
        <title>Single cell metagenomics reveals metabolic interactions within the superorganism composed of flagellate Streblomastix strix and complex community of Bacteroidetes bacteria on its surface.</title>
        <authorList>
            <person name="Treitli S.C."/>
            <person name="Kolisko M."/>
            <person name="Husnik F."/>
            <person name="Keeling P."/>
            <person name="Hampl V."/>
        </authorList>
    </citation>
    <scope>NUCLEOTIDE SEQUENCE</scope>
    <source>
        <strain evidence="2">STM</strain>
    </source>
</reference>
<evidence type="ECO:0000259" key="1">
    <source>
        <dbReference type="Pfam" id="PF13538"/>
    </source>
</evidence>
<dbReference type="InterPro" id="IPR027785">
    <property type="entry name" value="UvrD-like_helicase_C"/>
</dbReference>
<protein>
    <submittedName>
        <fullName evidence="2">ATP-dependent DNA helicase Rep</fullName>
        <ecNumber evidence="2">3.6.4.12</ecNumber>
    </submittedName>
</protein>
<dbReference type="GO" id="GO:0000725">
    <property type="term" value="P:recombinational repair"/>
    <property type="evidence" value="ECO:0007669"/>
    <property type="project" value="TreeGrafter"/>
</dbReference>
<dbReference type="PANTHER" id="PTHR11070">
    <property type="entry name" value="UVRD / RECB / PCRA DNA HELICASE FAMILY MEMBER"/>
    <property type="match status" value="1"/>
</dbReference>
<dbReference type="Gene3D" id="3.40.50.300">
    <property type="entry name" value="P-loop containing nucleotide triphosphate hydrolases"/>
    <property type="match status" value="2"/>
</dbReference>
<dbReference type="Pfam" id="PF13538">
    <property type="entry name" value="UvrD_C_2"/>
    <property type="match status" value="1"/>
</dbReference>
<keyword evidence="2" id="KW-0347">Helicase</keyword>
<keyword evidence="2" id="KW-0547">Nucleotide-binding</keyword>
<keyword evidence="2" id="KW-0378">Hydrolase</keyword>
<comment type="caution">
    <text evidence="2">The sequence shown here is derived from an EMBL/GenBank/DDBJ whole genome shotgun (WGS) entry which is preliminary data.</text>
</comment>
<feature type="domain" description="UvrD-like helicase C-terminal" evidence="1">
    <location>
        <begin position="409"/>
        <end position="453"/>
    </location>
</feature>
<dbReference type="AlphaFoldDB" id="A0A5J4R0Y0"/>
<dbReference type="GO" id="GO:0016787">
    <property type="term" value="F:hydrolase activity"/>
    <property type="evidence" value="ECO:0007669"/>
    <property type="project" value="UniProtKB-KW"/>
</dbReference>
<dbReference type="InterPro" id="IPR000212">
    <property type="entry name" value="DNA_helicase_UvrD/REP"/>
</dbReference>
<gene>
    <name evidence="2" type="ORF">EZS27_023658</name>
</gene>
<name>A0A5J4R0Y0_9ZZZZ</name>
<evidence type="ECO:0000313" key="2">
    <source>
        <dbReference type="EMBL" id="KAA6327349.1"/>
    </source>
</evidence>
<keyword evidence="2" id="KW-0067">ATP-binding</keyword>
<dbReference type="GO" id="GO:0005524">
    <property type="term" value="F:ATP binding"/>
    <property type="evidence" value="ECO:0007669"/>
    <property type="project" value="InterPro"/>
</dbReference>
<dbReference type="GO" id="GO:0003677">
    <property type="term" value="F:DNA binding"/>
    <property type="evidence" value="ECO:0007669"/>
    <property type="project" value="InterPro"/>
</dbReference>
<dbReference type="PANTHER" id="PTHR11070:SF2">
    <property type="entry name" value="ATP-DEPENDENT DNA HELICASE SRS2"/>
    <property type="match status" value="1"/>
</dbReference>
<dbReference type="InterPro" id="IPR027417">
    <property type="entry name" value="P-loop_NTPase"/>
</dbReference>
<dbReference type="EC" id="3.6.4.12" evidence="2"/>
<dbReference type="EMBL" id="SNRY01002008">
    <property type="protein sequence ID" value="KAA6327349.1"/>
    <property type="molecule type" value="Genomic_DNA"/>
</dbReference>
<accession>A0A5J4R0Y0</accession>
<organism evidence="2">
    <name type="scientific">termite gut metagenome</name>
    <dbReference type="NCBI Taxonomy" id="433724"/>
    <lineage>
        <taxon>unclassified sequences</taxon>
        <taxon>metagenomes</taxon>
        <taxon>organismal metagenomes</taxon>
    </lineage>
</organism>
<dbReference type="GO" id="GO:0043138">
    <property type="term" value="F:3'-5' DNA helicase activity"/>
    <property type="evidence" value="ECO:0007669"/>
    <property type="project" value="TreeGrafter"/>
</dbReference>